<proteinExistence type="inferred from homology"/>
<dbReference type="PANTHER" id="PTHR42928">
    <property type="entry name" value="TRICARBOXYLATE-BINDING PROTEIN"/>
    <property type="match status" value="1"/>
</dbReference>
<reference evidence="3 4" key="1">
    <citation type="submission" date="2018-07" db="EMBL/GenBank/DDBJ databases">
        <authorList>
            <person name="Peeters C."/>
        </authorList>
    </citation>
    <scope>NUCLEOTIDE SEQUENCE [LARGE SCALE GENOMIC DNA]</scope>
    <source>
        <strain evidence="3 4">LMG 3411</strain>
    </source>
</reference>
<dbReference type="InterPro" id="IPR042100">
    <property type="entry name" value="Bug_dom1"/>
</dbReference>
<dbReference type="AlphaFoldDB" id="A0A446C488"/>
<accession>A0A446C488</accession>
<dbReference type="EMBL" id="UFQB01000002">
    <property type="protein sequence ID" value="SSW62689.1"/>
    <property type="molecule type" value="Genomic_DNA"/>
</dbReference>
<evidence type="ECO:0000313" key="3">
    <source>
        <dbReference type="EMBL" id="SSW62689.1"/>
    </source>
</evidence>
<dbReference type="Gene3D" id="3.40.190.150">
    <property type="entry name" value="Bordetella uptake gene, domain 1"/>
    <property type="match status" value="1"/>
</dbReference>
<keyword evidence="2" id="KW-0732">Signal</keyword>
<evidence type="ECO:0000313" key="4">
    <source>
        <dbReference type="Proteomes" id="UP000289184"/>
    </source>
</evidence>
<organism evidence="3 4">
    <name type="scientific">Achromobacter agilis</name>
    <dbReference type="NCBI Taxonomy" id="1353888"/>
    <lineage>
        <taxon>Bacteria</taxon>
        <taxon>Pseudomonadati</taxon>
        <taxon>Pseudomonadota</taxon>
        <taxon>Betaproteobacteria</taxon>
        <taxon>Burkholderiales</taxon>
        <taxon>Alcaligenaceae</taxon>
        <taxon>Achromobacter</taxon>
    </lineage>
</organism>
<dbReference type="PANTHER" id="PTHR42928:SF5">
    <property type="entry name" value="BLR1237 PROTEIN"/>
    <property type="match status" value="1"/>
</dbReference>
<dbReference type="SUPFAM" id="SSF53850">
    <property type="entry name" value="Periplasmic binding protein-like II"/>
    <property type="match status" value="1"/>
</dbReference>
<name>A0A446C488_9BURK</name>
<dbReference type="OrthoDB" id="8678477at2"/>
<dbReference type="PIRSF" id="PIRSF017082">
    <property type="entry name" value="YflP"/>
    <property type="match status" value="1"/>
</dbReference>
<sequence>MIRKMIAAGLISVSGLAVAQTFPSRPITLIVPFSAGGPTDVVARQLAAAMGKNLGQAVIVDNRPSSGGIVGAEAVLRAAPDGYTLLIHNIGMSTLKSLSPEIKFDPRHDFSYIGEVVDVPMTLVGRKDLPPDSFAGLVDYLRANQKQINLSNAGIGTASHLCGLLLMSRLNLALTTIPYKGAAPAMTDLQGGQVDLLCDQITTTLQPILGNRVRVYGSTTAGRLQALPDLPTLAEQGLDNFEVTVWHGVYAPKGVPGPVVERLDRALQAAIADPAFVESMRNLGAAPVSAERATPKGLQAKLNAQVSVWAPLIQQSQALLR</sequence>
<protein>
    <recommendedName>
        <fullName evidence="5">Tripartite tricarboxylate transporter family receptor</fullName>
    </recommendedName>
</protein>
<dbReference type="InterPro" id="IPR005064">
    <property type="entry name" value="BUG"/>
</dbReference>
<dbReference type="Pfam" id="PF03401">
    <property type="entry name" value="TctC"/>
    <property type="match status" value="1"/>
</dbReference>
<keyword evidence="4" id="KW-1185">Reference proteome</keyword>
<comment type="similarity">
    <text evidence="1">Belongs to the UPF0065 (bug) family.</text>
</comment>
<gene>
    <name evidence="3" type="ORF">AGI3411_00537</name>
</gene>
<dbReference type="Gene3D" id="3.40.190.10">
    <property type="entry name" value="Periplasmic binding protein-like II"/>
    <property type="match status" value="1"/>
</dbReference>
<dbReference type="Proteomes" id="UP000289184">
    <property type="component" value="Unassembled WGS sequence"/>
</dbReference>
<feature type="chain" id="PRO_5019519515" description="Tripartite tricarboxylate transporter family receptor" evidence="2">
    <location>
        <begin position="20"/>
        <end position="321"/>
    </location>
</feature>
<dbReference type="RefSeq" id="WP_129525878.1">
    <property type="nucleotide sequence ID" value="NZ_UFQB01000002.1"/>
</dbReference>
<evidence type="ECO:0000256" key="2">
    <source>
        <dbReference type="SAM" id="SignalP"/>
    </source>
</evidence>
<evidence type="ECO:0008006" key="5">
    <source>
        <dbReference type="Google" id="ProtNLM"/>
    </source>
</evidence>
<evidence type="ECO:0000256" key="1">
    <source>
        <dbReference type="ARBA" id="ARBA00006987"/>
    </source>
</evidence>
<feature type="signal peptide" evidence="2">
    <location>
        <begin position="1"/>
        <end position="19"/>
    </location>
</feature>